<evidence type="ECO:0000256" key="2">
    <source>
        <dbReference type="SAM" id="Phobius"/>
    </source>
</evidence>
<keyword evidence="4" id="KW-1185">Reference proteome</keyword>
<reference evidence="3 4" key="1">
    <citation type="submission" date="2019-10" db="EMBL/GenBank/DDBJ databases">
        <title>Streptomyces tenebrisbrunneis sp.nov., an endogenous actinomycete isolated from of Lycium ruthenicum.</title>
        <authorList>
            <person name="Ma L."/>
        </authorList>
    </citation>
    <scope>NUCLEOTIDE SEQUENCE [LARGE SCALE GENOMIC DNA]</scope>
    <source>
        <strain evidence="3 4">TRM 66187</strain>
    </source>
</reference>
<dbReference type="EMBL" id="WHPN01000351">
    <property type="protein sequence ID" value="KAF4406793.1"/>
    <property type="molecule type" value="Genomic_DNA"/>
</dbReference>
<comment type="caution">
    <text evidence="3">The sequence shown here is derived from an EMBL/GenBank/DDBJ whole genome shotgun (WGS) entry which is preliminary data.</text>
</comment>
<keyword evidence="2" id="KW-0472">Membrane</keyword>
<accession>A0ABQ7FHR1</accession>
<dbReference type="Proteomes" id="UP000621266">
    <property type="component" value="Unassembled WGS sequence"/>
</dbReference>
<proteinExistence type="predicted"/>
<keyword evidence="2" id="KW-1133">Transmembrane helix</keyword>
<sequence length="78" mass="8271">MNGGIIAILITLTVIGGVSVSTVAYFTLQRHRADAVAMAGYRKLAEEAVANQEALRAELEAVTARLTAVEELLRSVDA</sequence>
<evidence type="ECO:0000313" key="3">
    <source>
        <dbReference type="EMBL" id="KAF4406793.1"/>
    </source>
</evidence>
<evidence type="ECO:0008006" key="5">
    <source>
        <dbReference type="Google" id="ProtNLM"/>
    </source>
</evidence>
<evidence type="ECO:0000256" key="1">
    <source>
        <dbReference type="SAM" id="Coils"/>
    </source>
</evidence>
<feature type="transmembrane region" description="Helical" evidence="2">
    <location>
        <begin position="6"/>
        <end position="28"/>
    </location>
</feature>
<name>A0ABQ7FHR1_9ACTN</name>
<feature type="coiled-coil region" evidence="1">
    <location>
        <begin position="42"/>
        <end position="72"/>
    </location>
</feature>
<keyword evidence="1" id="KW-0175">Coiled coil</keyword>
<dbReference type="RefSeq" id="WP_098752417.1">
    <property type="nucleotide sequence ID" value="NZ_WHPN01000351.1"/>
</dbReference>
<protein>
    <recommendedName>
        <fullName evidence="5">Secreted protein</fullName>
    </recommendedName>
</protein>
<evidence type="ECO:0000313" key="4">
    <source>
        <dbReference type="Proteomes" id="UP000621266"/>
    </source>
</evidence>
<organism evidence="3 4">
    <name type="scientific">Streptomyces lycii</name>
    <dbReference type="NCBI Taxonomy" id="2654337"/>
    <lineage>
        <taxon>Bacteria</taxon>
        <taxon>Bacillati</taxon>
        <taxon>Actinomycetota</taxon>
        <taxon>Actinomycetes</taxon>
        <taxon>Kitasatosporales</taxon>
        <taxon>Streptomycetaceae</taxon>
        <taxon>Streptomyces</taxon>
    </lineage>
</organism>
<keyword evidence="2" id="KW-0812">Transmembrane</keyword>
<gene>
    <name evidence="3" type="ORF">GCU69_23395</name>
</gene>